<dbReference type="InterPro" id="IPR038063">
    <property type="entry name" value="Transpep_catalytic_dom"/>
</dbReference>
<dbReference type="EMBL" id="MFJV01000001">
    <property type="protein sequence ID" value="OGG23842.1"/>
    <property type="molecule type" value="Genomic_DNA"/>
</dbReference>
<proteinExistence type="predicted"/>
<dbReference type="Pfam" id="PF03734">
    <property type="entry name" value="YkuD"/>
    <property type="match status" value="1"/>
</dbReference>
<name>A0A1F6AHB2_9BACT</name>
<feature type="active site" description="Nucleophile" evidence="6">
    <location>
        <position position="196"/>
    </location>
</feature>
<keyword evidence="7" id="KW-1133">Transmembrane helix</keyword>
<organism evidence="9 10">
    <name type="scientific">Candidatus Gottesmanbacteria bacterium RIFCSPLOWO2_01_FULL_43_11b</name>
    <dbReference type="NCBI Taxonomy" id="1798392"/>
    <lineage>
        <taxon>Bacteria</taxon>
        <taxon>Candidatus Gottesmaniibacteriota</taxon>
    </lineage>
</organism>
<sequence length="243" mass="26926">MKFLRLTRSESRWLSIFSFFGFIVFALFLIQPLLSSYRAEPLADATSLKLLLAGKPLPVPADERTGEFYGTKVSPPLLSSLPEVSGVLGHSSAERHVEVDLTHQKVYAVENGQKVYEFTVSTGKWAPTPTGEFTIWAKVRSQKMSGGVPGTGTYYYLPNVPWVMFFGSNEIPASRGFSLHGTYWHNNFGHPMSHGCINMRIEDAKTLFEWADPVVTNAKAWSTNSSADNPGTKIIIYGTAPRS</sequence>
<evidence type="ECO:0000256" key="2">
    <source>
        <dbReference type="ARBA" id="ARBA00022679"/>
    </source>
</evidence>
<evidence type="ECO:0000313" key="9">
    <source>
        <dbReference type="EMBL" id="OGG23842.1"/>
    </source>
</evidence>
<keyword evidence="2" id="KW-0808">Transferase</keyword>
<evidence type="ECO:0000259" key="8">
    <source>
        <dbReference type="PROSITE" id="PS52029"/>
    </source>
</evidence>
<dbReference type="GO" id="GO:0071972">
    <property type="term" value="F:peptidoglycan L,D-transpeptidase activity"/>
    <property type="evidence" value="ECO:0007669"/>
    <property type="project" value="TreeGrafter"/>
</dbReference>
<evidence type="ECO:0000256" key="4">
    <source>
        <dbReference type="ARBA" id="ARBA00022984"/>
    </source>
</evidence>
<dbReference type="GO" id="GO:0008360">
    <property type="term" value="P:regulation of cell shape"/>
    <property type="evidence" value="ECO:0007669"/>
    <property type="project" value="UniProtKB-UniRule"/>
</dbReference>
<accession>A0A1F6AHB2</accession>
<dbReference type="PANTHER" id="PTHR30582">
    <property type="entry name" value="L,D-TRANSPEPTIDASE"/>
    <property type="match status" value="1"/>
</dbReference>
<reference evidence="9 10" key="1">
    <citation type="journal article" date="2016" name="Nat. Commun.">
        <title>Thousands of microbial genomes shed light on interconnected biogeochemical processes in an aquifer system.</title>
        <authorList>
            <person name="Anantharaman K."/>
            <person name="Brown C.T."/>
            <person name="Hug L.A."/>
            <person name="Sharon I."/>
            <person name="Castelle C.J."/>
            <person name="Probst A.J."/>
            <person name="Thomas B.C."/>
            <person name="Singh A."/>
            <person name="Wilkins M.J."/>
            <person name="Karaoz U."/>
            <person name="Brodie E.L."/>
            <person name="Williams K.H."/>
            <person name="Hubbard S.S."/>
            <person name="Banfield J.F."/>
        </authorList>
    </citation>
    <scope>NUCLEOTIDE SEQUENCE [LARGE SCALE GENOMIC DNA]</scope>
</reference>
<feature type="transmembrane region" description="Helical" evidence="7">
    <location>
        <begin position="12"/>
        <end position="34"/>
    </location>
</feature>
<dbReference type="InterPro" id="IPR050979">
    <property type="entry name" value="LD-transpeptidase"/>
</dbReference>
<feature type="domain" description="L,D-TPase catalytic" evidence="8">
    <location>
        <begin position="95"/>
        <end position="237"/>
    </location>
</feature>
<keyword evidence="7" id="KW-0812">Transmembrane</keyword>
<comment type="caution">
    <text evidence="9">The sequence shown here is derived from an EMBL/GenBank/DDBJ whole genome shotgun (WGS) entry which is preliminary data.</text>
</comment>
<evidence type="ECO:0000256" key="7">
    <source>
        <dbReference type="SAM" id="Phobius"/>
    </source>
</evidence>
<dbReference type="Proteomes" id="UP000178759">
    <property type="component" value="Unassembled WGS sequence"/>
</dbReference>
<evidence type="ECO:0000256" key="3">
    <source>
        <dbReference type="ARBA" id="ARBA00022960"/>
    </source>
</evidence>
<evidence type="ECO:0000256" key="5">
    <source>
        <dbReference type="ARBA" id="ARBA00023316"/>
    </source>
</evidence>
<dbReference type="InterPro" id="IPR005490">
    <property type="entry name" value="LD_TPept_cat_dom"/>
</dbReference>
<evidence type="ECO:0000256" key="6">
    <source>
        <dbReference type="PROSITE-ProRule" id="PRU01373"/>
    </source>
</evidence>
<dbReference type="CDD" id="cd16913">
    <property type="entry name" value="YkuD_like"/>
    <property type="match status" value="1"/>
</dbReference>
<dbReference type="UniPathway" id="UPA00219"/>
<dbReference type="AlphaFoldDB" id="A0A1F6AHB2"/>
<evidence type="ECO:0000256" key="1">
    <source>
        <dbReference type="ARBA" id="ARBA00004752"/>
    </source>
</evidence>
<dbReference type="Gene3D" id="2.40.440.10">
    <property type="entry name" value="L,D-transpeptidase catalytic domain-like"/>
    <property type="match status" value="1"/>
</dbReference>
<keyword evidence="7" id="KW-0472">Membrane</keyword>
<keyword evidence="4 6" id="KW-0573">Peptidoglycan synthesis</keyword>
<dbReference type="GO" id="GO:0018104">
    <property type="term" value="P:peptidoglycan-protein cross-linking"/>
    <property type="evidence" value="ECO:0007669"/>
    <property type="project" value="TreeGrafter"/>
</dbReference>
<feature type="active site" description="Proton donor/acceptor" evidence="6">
    <location>
        <position position="180"/>
    </location>
</feature>
<dbReference type="SUPFAM" id="SSF141523">
    <property type="entry name" value="L,D-transpeptidase catalytic domain-like"/>
    <property type="match status" value="1"/>
</dbReference>
<dbReference type="GO" id="GO:0005576">
    <property type="term" value="C:extracellular region"/>
    <property type="evidence" value="ECO:0007669"/>
    <property type="project" value="TreeGrafter"/>
</dbReference>
<gene>
    <name evidence="9" type="ORF">A3A79_01400</name>
</gene>
<dbReference type="STRING" id="1798392.A3A79_01400"/>
<protein>
    <recommendedName>
        <fullName evidence="8">L,D-TPase catalytic domain-containing protein</fullName>
    </recommendedName>
</protein>
<dbReference type="GO" id="GO:0071555">
    <property type="term" value="P:cell wall organization"/>
    <property type="evidence" value="ECO:0007669"/>
    <property type="project" value="UniProtKB-UniRule"/>
</dbReference>
<dbReference type="PROSITE" id="PS52029">
    <property type="entry name" value="LD_TPASE"/>
    <property type="match status" value="1"/>
</dbReference>
<dbReference type="GO" id="GO:0016740">
    <property type="term" value="F:transferase activity"/>
    <property type="evidence" value="ECO:0007669"/>
    <property type="project" value="UniProtKB-KW"/>
</dbReference>
<keyword evidence="3 6" id="KW-0133">Cell shape</keyword>
<comment type="pathway">
    <text evidence="1 6">Cell wall biogenesis; peptidoglycan biosynthesis.</text>
</comment>
<keyword evidence="5 6" id="KW-0961">Cell wall biogenesis/degradation</keyword>
<dbReference type="PANTHER" id="PTHR30582:SF2">
    <property type="entry name" value="L,D-TRANSPEPTIDASE YCIB-RELATED"/>
    <property type="match status" value="1"/>
</dbReference>
<evidence type="ECO:0000313" key="10">
    <source>
        <dbReference type="Proteomes" id="UP000178759"/>
    </source>
</evidence>